<dbReference type="InterPro" id="IPR056884">
    <property type="entry name" value="NPHP3-like_N"/>
</dbReference>
<keyword evidence="1" id="KW-0677">Repeat</keyword>
<feature type="region of interest" description="Disordered" evidence="2">
    <location>
        <begin position="283"/>
        <end position="305"/>
    </location>
</feature>
<dbReference type="PROSITE" id="PS50837">
    <property type="entry name" value="NACHT"/>
    <property type="match status" value="1"/>
</dbReference>
<evidence type="ECO:0000313" key="5">
    <source>
        <dbReference type="Proteomes" id="UP000030651"/>
    </source>
</evidence>
<dbReference type="AlphaFoldDB" id="W3X5D5"/>
<dbReference type="RefSeq" id="XP_007834702.1">
    <property type="nucleotide sequence ID" value="XM_007836511.1"/>
</dbReference>
<evidence type="ECO:0000259" key="3">
    <source>
        <dbReference type="PROSITE" id="PS50837"/>
    </source>
</evidence>
<dbReference type="InParanoid" id="W3X5D5"/>
<dbReference type="EMBL" id="KI912113">
    <property type="protein sequence ID" value="ETS80401.1"/>
    <property type="molecule type" value="Genomic_DNA"/>
</dbReference>
<accession>W3X5D5</accession>
<organism evidence="4 5">
    <name type="scientific">Pestalotiopsis fici (strain W106-1 / CGMCC3.15140)</name>
    <dbReference type="NCBI Taxonomy" id="1229662"/>
    <lineage>
        <taxon>Eukaryota</taxon>
        <taxon>Fungi</taxon>
        <taxon>Dikarya</taxon>
        <taxon>Ascomycota</taxon>
        <taxon>Pezizomycotina</taxon>
        <taxon>Sordariomycetes</taxon>
        <taxon>Xylariomycetidae</taxon>
        <taxon>Amphisphaeriales</taxon>
        <taxon>Sporocadaceae</taxon>
        <taxon>Pestalotiopsis</taxon>
    </lineage>
</organism>
<dbReference type="PANTHER" id="PTHR10622:SF10">
    <property type="entry name" value="HET DOMAIN-CONTAINING PROTEIN"/>
    <property type="match status" value="1"/>
</dbReference>
<dbReference type="Pfam" id="PF24883">
    <property type="entry name" value="NPHP3_N"/>
    <property type="match status" value="1"/>
</dbReference>
<dbReference type="GeneID" id="19272943"/>
<dbReference type="Proteomes" id="UP000030651">
    <property type="component" value="Unassembled WGS sequence"/>
</dbReference>
<dbReference type="InterPro" id="IPR027417">
    <property type="entry name" value="P-loop_NTPase"/>
</dbReference>
<dbReference type="InterPro" id="IPR007111">
    <property type="entry name" value="NACHT_NTPase"/>
</dbReference>
<feature type="domain" description="NACHT" evidence="3">
    <location>
        <begin position="390"/>
        <end position="514"/>
    </location>
</feature>
<dbReference type="PANTHER" id="PTHR10622">
    <property type="entry name" value="HET DOMAIN-CONTAINING PROTEIN"/>
    <property type="match status" value="1"/>
</dbReference>
<dbReference type="eggNOG" id="KOG0504">
    <property type="taxonomic scope" value="Eukaryota"/>
</dbReference>
<evidence type="ECO:0000256" key="2">
    <source>
        <dbReference type="SAM" id="MobiDB-lite"/>
    </source>
</evidence>
<protein>
    <recommendedName>
        <fullName evidence="3">NACHT domain-containing protein</fullName>
    </recommendedName>
</protein>
<dbReference type="InterPro" id="IPR010730">
    <property type="entry name" value="HET"/>
</dbReference>
<sequence>MRLLQSTPHGFKLTKDFLQDDIPSYAILSHTWGPDDDEVTYRDLCDQTGVNKPGHWKLQVCSNQASRDGLEYSWIDTCCIDKSSSAELTEALNSMFRWYQNAAKCYVLLSDVLSPFPGPPAELPSAFWTSRWFSLGWTLQELLAPRHVDFFSAEGQWLGNKTSLRQSIHEITGIPLAALRGLALSEFTVDERRLWAANRTTKREEDMAYCLLGIFDVFLPPIYGEGMQHALERLEEAIQKRCSGTNKKRPSASFQSTATRQRMDTMEVNQDTLPGHNLFLSSSEQEAADQSQEQEETAKTGQGDIQVRTSVTDPATGHVHAMLLEAAGSTKNLENIAKTRQRLLDMLRFPEIDDRLINLKEATGGTCQWFLLKPEYVSWQSSQDLTQHNRFLWIKGKPGTGKSILMKFLYFDVKRQQTATPDSLVIPFFFNARGSELERSVVGCYRSLLVELCVKFPGTLDVLDQLGSNAVTTVVRNGWQLEPLKKVFKSIIARLKDMPIFLFIDALDECAGMK</sequence>
<dbReference type="Gene3D" id="3.40.50.300">
    <property type="entry name" value="P-loop containing nucleotide triphosphate hydrolases"/>
    <property type="match status" value="1"/>
</dbReference>
<proteinExistence type="predicted"/>
<dbReference type="SUPFAM" id="SSF52540">
    <property type="entry name" value="P-loop containing nucleoside triphosphate hydrolases"/>
    <property type="match status" value="1"/>
</dbReference>
<dbReference type="HOGENOM" id="CLU_000288_6_22_1"/>
<dbReference type="STRING" id="1229662.W3X5D5"/>
<evidence type="ECO:0000313" key="4">
    <source>
        <dbReference type="EMBL" id="ETS80401.1"/>
    </source>
</evidence>
<keyword evidence="5" id="KW-1185">Reference proteome</keyword>
<feature type="region of interest" description="Disordered" evidence="2">
    <location>
        <begin position="242"/>
        <end position="262"/>
    </location>
</feature>
<evidence type="ECO:0000256" key="1">
    <source>
        <dbReference type="ARBA" id="ARBA00022737"/>
    </source>
</evidence>
<dbReference type="KEGG" id="pfy:PFICI_07930"/>
<gene>
    <name evidence="4" type="ORF">PFICI_07930</name>
</gene>
<reference evidence="5" key="1">
    <citation type="journal article" date="2015" name="BMC Genomics">
        <title>Genomic and transcriptomic analysis of the endophytic fungus Pestalotiopsis fici reveals its lifestyle and high potential for synthesis of natural products.</title>
        <authorList>
            <person name="Wang X."/>
            <person name="Zhang X."/>
            <person name="Liu L."/>
            <person name="Xiang M."/>
            <person name="Wang W."/>
            <person name="Sun X."/>
            <person name="Che Y."/>
            <person name="Guo L."/>
            <person name="Liu G."/>
            <person name="Guo L."/>
            <person name="Wang C."/>
            <person name="Yin W.B."/>
            <person name="Stadler M."/>
            <person name="Zhang X."/>
            <person name="Liu X."/>
        </authorList>
    </citation>
    <scope>NUCLEOTIDE SEQUENCE [LARGE SCALE GENOMIC DNA]</scope>
    <source>
        <strain evidence="5">W106-1 / CGMCC3.15140</strain>
    </source>
</reference>
<dbReference type="OrthoDB" id="194358at2759"/>
<name>W3X5D5_PESFW</name>
<dbReference type="Pfam" id="PF06985">
    <property type="entry name" value="HET"/>
    <property type="match status" value="1"/>
</dbReference>